<dbReference type="eggNOG" id="COG2234">
    <property type="taxonomic scope" value="Bacteria"/>
</dbReference>
<dbReference type="HOGENOM" id="CLU_733121_0_0_7"/>
<dbReference type="GO" id="GO:0008235">
    <property type="term" value="F:metalloexopeptidase activity"/>
    <property type="evidence" value="ECO:0007669"/>
    <property type="project" value="InterPro"/>
</dbReference>
<organism evidence="2 3">
    <name type="scientific">Halobacteriovorax marinus (strain ATCC BAA-682 / DSM 15412 / SJ)</name>
    <name type="common">Bacteriovorax marinus</name>
    <dbReference type="NCBI Taxonomy" id="862908"/>
    <lineage>
        <taxon>Bacteria</taxon>
        <taxon>Pseudomonadati</taxon>
        <taxon>Bdellovibrionota</taxon>
        <taxon>Bacteriovoracia</taxon>
        <taxon>Bacteriovoracales</taxon>
        <taxon>Halobacteriovoraceae</taxon>
        <taxon>Halobacteriovorax</taxon>
    </lineage>
</organism>
<reference evidence="3" key="1">
    <citation type="journal article" date="2013" name="ISME J.">
        <title>A small predatory core genome in the divergent marine Bacteriovorax marinus SJ and the terrestrial Bdellovibrio bacteriovorus.</title>
        <authorList>
            <person name="Crossman L.C."/>
            <person name="Chen H."/>
            <person name="Cerdeno-Tarraga A.M."/>
            <person name="Brooks K."/>
            <person name="Quail M.A."/>
            <person name="Pineiro S.A."/>
            <person name="Hobley L."/>
            <person name="Sockett R.E."/>
            <person name="Bentley S.D."/>
            <person name="Parkhill J."/>
            <person name="Williams H.N."/>
            <person name="Stine O.C."/>
        </authorList>
    </citation>
    <scope>NUCLEOTIDE SEQUENCE [LARGE SCALE GENOMIC DNA]</scope>
    <source>
        <strain evidence="3">ATCC BAA-682 / DSM 15412 / SJ</strain>
    </source>
</reference>
<protein>
    <submittedName>
        <fullName evidence="2">Peptidase</fullName>
    </submittedName>
</protein>
<dbReference type="KEGG" id="bmx:BMS_1916"/>
<dbReference type="Pfam" id="PF04389">
    <property type="entry name" value="Peptidase_M28"/>
    <property type="match status" value="1"/>
</dbReference>
<feature type="domain" description="Peptidase M28" evidence="1">
    <location>
        <begin position="147"/>
        <end position="367"/>
    </location>
</feature>
<accession>E1X2G5</accession>
<dbReference type="PANTHER" id="PTHR12147">
    <property type="entry name" value="METALLOPEPTIDASE M28 FAMILY MEMBER"/>
    <property type="match status" value="1"/>
</dbReference>
<dbReference type="Proteomes" id="UP000008963">
    <property type="component" value="Chromosome"/>
</dbReference>
<dbReference type="Gene3D" id="3.40.630.10">
    <property type="entry name" value="Zn peptidases"/>
    <property type="match status" value="1"/>
</dbReference>
<dbReference type="SUPFAM" id="SSF53187">
    <property type="entry name" value="Zn-dependent exopeptidases"/>
    <property type="match status" value="1"/>
</dbReference>
<evidence type="ECO:0000259" key="1">
    <source>
        <dbReference type="Pfam" id="PF04389"/>
    </source>
</evidence>
<dbReference type="PATRIC" id="fig|862908.3.peg.1817"/>
<dbReference type="STRING" id="862908.BMS_1916"/>
<dbReference type="InterPro" id="IPR045175">
    <property type="entry name" value="M28_fam"/>
</dbReference>
<name>E1X2G5_HALMS</name>
<dbReference type="AlphaFoldDB" id="E1X2G5"/>
<dbReference type="EMBL" id="FQ312005">
    <property type="protein sequence ID" value="CBW26732.1"/>
    <property type="molecule type" value="Genomic_DNA"/>
</dbReference>
<dbReference type="GO" id="GO:0006508">
    <property type="term" value="P:proteolysis"/>
    <property type="evidence" value="ECO:0007669"/>
    <property type="project" value="InterPro"/>
</dbReference>
<dbReference type="InterPro" id="IPR007484">
    <property type="entry name" value="Peptidase_M28"/>
</dbReference>
<proteinExistence type="predicted"/>
<gene>
    <name evidence="2" type="ordered locus">BMS_1916</name>
</gene>
<keyword evidence="3" id="KW-1185">Reference proteome</keyword>
<sequence>MKYLFLFFLQFSILGADHFVLRDYEKNIKNIGSIKSVIRKYKDDKLIKHLRDFVACCRPSRMVGTKSHAKASVWLVDRLKQIDPKANVVVDEFTPDIEYAKSVYREDFQKEVASNYPSTSPIYKKWNNFTNSMTSHLEKLRTVKGKNIIWEKKGSISPNEVIILGAHYDTISYDKENLVINFEAPQPGADNNASGVASLLSLIEILTEINTPKTVRVVFFDYQEFAFLGARAYVKKYKEDLKSDKFAGFVNLLMLGHDTKRNDKGNRSNNFKVYTRKESDPLHGLDLKLANKLIKAGDKSLSGMRFELDPNGFNRSDHVSFWEEGLAAVTFTQNWEEDPNPKNHTSNDFVETLNFRSLDNAFRFISASIIAWTYDII</sequence>
<dbReference type="OrthoDB" id="9778250at2"/>
<dbReference type="PANTHER" id="PTHR12147:SF26">
    <property type="entry name" value="PEPTIDASE M28 DOMAIN-CONTAINING PROTEIN"/>
    <property type="match status" value="1"/>
</dbReference>
<evidence type="ECO:0000313" key="2">
    <source>
        <dbReference type="EMBL" id="CBW26732.1"/>
    </source>
</evidence>
<dbReference type="RefSeq" id="WP_014244513.1">
    <property type="nucleotide sequence ID" value="NC_016620.1"/>
</dbReference>
<evidence type="ECO:0000313" key="3">
    <source>
        <dbReference type="Proteomes" id="UP000008963"/>
    </source>
</evidence>